<organism evidence="9 10">
    <name type="scientific">Pleurodeles waltl</name>
    <name type="common">Iberian ribbed newt</name>
    <dbReference type="NCBI Taxonomy" id="8319"/>
    <lineage>
        <taxon>Eukaryota</taxon>
        <taxon>Metazoa</taxon>
        <taxon>Chordata</taxon>
        <taxon>Craniata</taxon>
        <taxon>Vertebrata</taxon>
        <taxon>Euteleostomi</taxon>
        <taxon>Amphibia</taxon>
        <taxon>Batrachia</taxon>
        <taxon>Caudata</taxon>
        <taxon>Salamandroidea</taxon>
        <taxon>Salamandridae</taxon>
        <taxon>Pleurodelinae</taxon>
        <taxon>Pleurodeles</taxon>
    </lineage>
</organism>
<dbReference type="Pfam" id="PF01403">
    <property type="entry name" value="Sema"/>
    <property type="match status" value="1"/>
</dbReference>
<evidence type="ECO:0000256" key="1">
    <source>
        <dbReference type="ARBA" id="ARBA00009492"/>
    </source>
</evidence>
<keyword evidence="10" id="KW-1185">Reference proteome</keyword>
<evidence type="ECO:0000259" key="8">
    <source>
        <dbReference type="PROSITE" id="PS51004"/>
    </source>
</evidence>
<protein>
    <recommendedName>
        <fullName evidence="11">Semaphorin-7A-like</fullName>
    </recommendedName>
</protein>
<dbReference type="InterPro" id="IPR015943">
    <property type="entry name" value="WD40/YVTN_repeat-like_dom_sf"/>
</dbReference>
<dbReference type="GO" id="GO:0007229">
    <property type="term" value="P:integrin-mediated signaling pathway"/>
    <property type="evidence" value="ECO:0007669"/>
    <property type="project" value="TreeGrafter"/>
</dbReference>
<evidence type="ECO:0000259" key="7">
    <source>
        <dbReference type="PROSITE" id="PS50835"/>
    </source>
</evidence>
<dbReference type="GO" id="GO:0050727">
    <property type="term" value="P:regulation of inflammatory response"/>
    <property type="evidence" value="ECO:0007669"/>
    <property type="project" value="TreeGrafter"/>
</dbReference>
<feature type="signal peptide" evidence="6">
    <location>
        <begin position="1"/>
        <end position="25"/>
    </location>
</feature>
<evidence type="ECO:0000256" key="6">
    <source>
        <dbReference type="SAM" id="SignalP"/>
    </source>
</evidence>
<dbReference type="GO" id="GO:0009897">
    <property type="term" value="C:external side of plasma membrane"/>
    <property type="evidence" value="ECO:0007669"/>
    <property type="project" value="TreeGrafter"/>
</dbReference>
<keyword evidence="2" id="KW-1015">Disulfide bond</keyword>
<dbReference type="Gene3D" id="3.30.1680.10">
    <property type="entry name" value="ligand-binding face of the semaphorins, domain 2"/>
    <property type="match status" value="1"/>
</dbReference>
<comment type="caution">
    <text evidence="4">Lacks conserved residue(s) required for the propagation of feature annotation.</text>
</comment>
<keyword evidence="3" id="KW-0325">Glycoprotein</keyword>
<dbReference type="FunFam" id="2.130.10.10:FF:000223">
    <property type="entry name" value="semaphorin-7A isoform X1"/>
    <property type="match status" value="1"/>
</dbReference>
<dbReference type="Gene3D" id="2.60.40.10">
    <property type="entry name" value="Immunoglobulins"/>
    <property type="match status" value="1"/>
</dbReference>
<dbReference type="PROSITE" id="PS51004">
    <property type="entry name" value="SEMA"/>
    <property type="match status" value="1"/>
</dbReference>
<comment type="similarity">
    <text evidence="1">Belongs to the semaphorin family.</text>
</comment>
<dbReference type="GO" id="GO:0030215">
    <property type="term" value="F:semaphorin receptor binding"/>
    <property type="evidence" value="ECO:0007669"/>
    <property type="project" value="InterPro"/>
</dbReference>
<keyword evidence="6" id="KW-0732">Signal</keyword>
<keyword evidence="5" id="KW-0812">Transmembrane</keyword>
<evidence type="ECO:0000256" key="3">
    <source>
        <dbReference type="ARBA" id="ARBA00023180"/>
    </source>
</evidence>
<evidence type="ECO:0000256" key="5">
    <source>
        <dbReference type="SAM" id="Phobius"/>
    </source>
</evidence>
<evidence type="ECO:0000313" key="10">
    <source>
        <dbReference type="Proteomes" id="UP001066276"/>
    </source>
</evidence>
<accession>A0AAV7TX81</accession>
<proteinExistence type="inferred from homology"/>
<dbReference type="AlphaFoldDB" id="A0AAV7TX81"/>
<dbReference type="EMBL" id="JANPWB010000006">
    <property type="protein sequence ID" value="KAJ1181369.1"/>
    <property type="molecule type" value="Genomic_DNA"/>
</dbReference>
<reference evidence="9" key="1">
    <citation type="journal article" date="2022" name="bioRxiv">
        <title>Sequencing and chromosome-scale assembly of the giantPleurodeles waltlgenome.</title>
        <authorList>
            <person name="Brown T."/>
            <person name="Elewa A."/>
            <person name="Iarovenko S."/>
            <person name="Subramanian E."/>
            <person name="Araus A.J."/>
            <person name="Petzold A."/>
            <person name="Susuki M."/>
            <person name="Suzuki K.-i.T."/>
            <person name="Hayashi T."/>
            <person name="Toyoda A."/>
            <person name="Oliveira C."/>
            <person name="Osipova E."/>
            <person name="Leigh N.D."/>
            <person name="Simon A."/>
            <person name="Yun M.H."/>
        </authorList>
    </citation>
    <scope>NUCLEOTIDE SEQUENCE</scope>
    <source>
        <strain evidence="9">20211129_DDA</strain>
        <tissue evidence="9">Liver</tissue>
    </source>
</reference>
<dbReference type="InterPro" id="IPR013783">
    <property type="entry name" value="Ig-like_fold"/>
</dbReference>
<feature type="chain" id="PRO_5043630797" description="Semaphorin-7A-like" evidence="6">
    <location>
        <begin position="26"/>
        <end position="638"/>
    </location>
</feature>
<dbReference type="InterPro" id="IPR036352">
    <property type="entry name" value="Semap_dom_sf"/>
</dbReference>
<dbReference type="SUPFAM" id="SSF103575">
    <property type="entry name" value="Plexin repeat"/>
    <property type="match status" value="1"/>
</dbReference>
<dbReference type="GO" id="GO:0005178">
    <property type="term" value="F:integrin binding"/>
    <property type="evidence" value="ECO:0007669"/>
    <property type="project" value="TreeGrafter"/>
</dbReference>
<keyword evidence="5" id="KW-0472">Membrane</keyword>
<dbReference type="Gene3D" id="2.130.10.10">
    <property type="entry name" value="YVTN repeat-like/Quinoprotein amine dehydrogenase"/>
    <property type="match status" value="1"/>
</dbReference>
<feature type="domain" description="Ig-like" evidence="7">
    <location>
        <begin position="516"/>
        <end position="612"/>
    </location>
</feature>
<keyword evidence="5" id="KW-1133">Transmembrane helix</keyword>
<dbReference type="InterPro" id="IPR007110">
    <property type="entry name" value="Ig-like_dom"/>
</dbReference>
<feature type="transmembrane region" description="Helical" evidence="5">
    <location>
        <begin position="618"/>
        <end position="637"/>
    </location>
</feature>
<dbReference type="PANTHER" id="PTHR11036:SF80">
    <property type="entry name" value="SEMAPHORIN-7A"/>
    <property type="match status" value="1"/>
</dbReference>
<evidence type="ECO:0000256" key="4">
    <source>
        <dbReference type="PROSITE-ProRule" id="PRU00352"/>
    </source>
</evidence>
<comment type="caution">
    <text evidence="9">The sequence shown here is derived from an EMBL/GenBank/DDBJ whole genome shotgun (WGS) entry which is preliminary data.</text>
</comment>
<dbReference type="InterPro" id="IPR027231">
    <property type="entry name" value="Semaphorin"/>
</dbReference>
<feature type="domain" description="Sema" evidence="8">
    <location>
        <begin position="25"/>
        <end position="464"/>
    </location>
</feature>
<dbReference type="GO" id="GO:0007411">
    <property type="term" value="P:axon guidance"/>
    <property type="evidence" value="ECO:0007669"/>
    <property type="project" value="TreeGrafter"/>
</dbReference>
<sequence length="638" mass="72174">MWFIPGLEMLAAYLILLLQPPSTIGNPMTKPRIRDTTFQPRKFSIGKQEGPTVLYHEPGTSSVLVGGADVLYQFDFNLPNMMNFSFNATSLSSCDGETSNHCKNYLTVVQKFKGDLLVCGTNAYNPTCWNWDPIHKVKSNMMTGRGFAPFVPDNNHLVLFSGNDAYSTIGKTKNNGKMPRFRRIYGKEPFLYTKDHLMENPQYVKIKLVTQEESYKDKIYIFFREDNLEQYVDTDITVSRVAQLCKEDGGGTGGQASSMWSTFLKARLQCSCPESGRFYSRLHDIFFTRCEKTKEIRVYGVFSNPWHHTAVCVYTMGDIEDVFRKSPFKGNASPYNLGTRPGECLANGTKTPSDTFKMASEHPEMLYAVLPVGNRPLFQCHELYRKIVVDQVTALDNVTYNVLLMATETGAIHKFLEINGTVVNILEMNPFRVQGPTSIHSMELDSITKRLYITSSEEVVEVPLDQCDVYQQDYQSCVMARDPYCGWANGNCMSVLGIQGRILQNIADGTAEFQLPRVEQLQSQISKQPEETAKILMVKPSSSLFLLCPVVSHHATYTWKQNGRTPHTCLMDQTSQQCIYLNNEMTDKDFGIYDCISTEGGSNQTMAQYRIEYDHGNVALVSAWLVVVQVVMFLLLLH</sequence>
<dbReference type="Proteomes" id="UP001066276">
    <property type="component" value="Chromosome 3_2"/>
</dbReference>
<dbReference type="GO" id="GO:0045499">
    <property type="term" value="F:chemorepellent activity"/>
    <property type="evidence" value="ECO:0007669"/>
    <property type="project" value="TreeGrafter"/>
</dbReference>
<dbReference type="PANTHER" id="PTHR11036">
    <property type="entry name" value="SEMAPHORIN"/>
    <property type="match status" value="1"/>
</dbReference>
<evidence type="ECO:0000313" key="9">
    <source>
        <dbReference type="EMBL" id="KAJ1181369.1"/>
    </source>
</evidence>
<evidence type="ECO:0008006" key="11">
    <source>
        <dbReference type="Google" id="ProtNLM"/>
    </source>
</evidence>
<dbReference type="SMART" id="SM00630">
    <property type="entry name" value="Sema"/>
    <property type="match status" value="1"/>
</dbReference>
<dbReference type="InterPro" id="IPR001627">
    <property type="entry name" value="Semap_dom"/>
</dbReference>
<dbReference type="PROSITE" id="PS50835">
    <property type="entry name" value="IG_LIKE"/>
    <property type="match status" value="1"/>
</dbReference>
<dbReference type="GO" id="GO:0071526">
    <property type="term" value="P:semaphorin-plexin signaling pathway"/>
    <property type="evidence" value="ECO:0007669"/>
    <property type="project" value="TreeGrafter"/>
</dbReference>
<dbReference type="SUPFAM" id="SSF101912">
    <property type="entry name" value="Sema domain"/>
    <property type="match status" value="1"/>
</dbReference>
<gene>
    <name evidence="9" type="ORF">NDU88_006576</name>
</gene>
<dbReference type="GO" id="GO:0030335">
    <property type="term" value="P:positive regulation of cell migration"/>
    <property type="evidence" value="ECO:0007669"/>
    <property type="project" value="TreeGrafter"/>
</dbReference>
<dbReference type="GO" id="GO:0001755">
    <property type="term" value="P:neural crest cell migration"/>
    <property type="evidence" value="ECO:0007669"/>
    <property type="project" value="TreeGrafter"/>
</dbReference>
<evidence type="ECO:0000256" key="2">
    <source>
        <dbReference type="ARBA" id="ARBA00023157"/>
    </source>
</evidence>
<name>A0AAV7TX81_PLEWA</name>